<organism evidence="1 2">
    <name type="scientific">Paraburkholderia silviterrae</name>
    <dbReference type="NCBI Taxonomy" id="2528715"/>
    <lineage>
        <taxon>Bacteria</taxon>
        <taxon>Pseudomonadati</taxon>
        <taxon>Pseudomonadota</taxon>
        <taxon>Betaproteobacteria</taxon>
        <taxon>Burkholderiales</taxon>
        <taxon>Burkholderiaceae</taxon>
        <taxon>Paraburkholderia</taxon>
    </lineage>
</organism>
<keyword evidence="2" id="KW-1185">Reference proteome</keyword>
<dbReference type="Proteomes" id="UP000295722">
    <property type="component" value="Unassembled WGS sequence"/>
</dbReference>
<dbReference type="EMBL" id="SMRP01000001">
    <property type="protein sequence ID" value="TDG25857.1"/>
    <property type="molecule type" value="Genomic_DNA"/>
</dbReference>
<evidence type="ECO:0000313" key="2">
    <source>
        <dbReference type="Proteomes" id="UP000295722"/>
    </source>
</evidence>
<evidence type="ECO:0000313" key="1">
    <source>
        <dbReference type="EMBL" id="TDG25857.1"/>
    </source>
</evidence>
<dbReference type="RefSeq" id="WP_133192909.1">
    <property type="nucleotide sequence ID" value="NZ_JBHUCW010000015.1"/>
</dbReference>
<comment type="caution">
    <text evidence="1">The sequence shown here is derived from an EMBL/GenBank/DDBJ whole genome shotgun (WGS) entry which is preliminary data.</text>
</comment>
<evidence type="ECO:0008006" key="3">
    <source>
        <dbReference type="Google" id="ProtNLM"/>
    </source>
</evidence>
<gene>
    <name evidence="1" type="ORF">EYW47_00355</name>
</gene>
<reference evidence="1 2" key="1">
    <citation type="submission" date="2019-03" db="EMBL/GenBank/DDBJ databases">
        <title>Paraburkholderia sp. 4M-K11, isolated from subtropical forest soil.</title>
        <authorList>
            <person name="Gao Z.-H."/>
            <person name="Qiu L.-H."/>
        </authorList>
    </citation>
    <scope>NUCLEOTIDE SEQUENCE [LARGE SCALE GENOMIC DNA]</scope>
    <source>
        <strain evidence="1 2">4M-K11</strain>
    </source>
</reference>
<accession>A0A4R5MFP6</accession>
<dbReference type="OrthoDB" id="7842371at2"/>
<name>A0A4R5MFP6_9BURK</name>
<dbReference type="AlphaFoldDB" id="A0A4R5MFP6"/>
<proteinExistence type="predicted"/>
<sequence length="479" mass="52218">MKSPIFGGEFIAPTRDIAYNRAINLIPELVDTKDGKAVGGMYGAPGYTLFGSVGSGPLRALYTATNGALYALSGNELYSVNSSGAGTTRGSLSTSTSGPAQMTDNGTNNQLLLVDGVAAYCLNTKTGAFTNALSGVPGVTPAVLAYQDGVAVINYTGTNQWYQTNLGDLSTIQALNFSSADSTPDPIVSMFDLHREVWLFKQKVIEVWVNGGLNGFLFQRLQGVQIPVGCAAPYSVARIGDSLVWLGGDEQGSGIVYRSNVYQAVPISTHFIAEVIQAMPVISDAIGFVEQTNQHWFYWLIFPTAGRTFCYDGTTRLWHERAYFSQGVFSRHQANCHAFAYGQHLVGDYQSGNIYSLNWNVYTDNGNTRKWLRTWRALPPDQVSESPLTFNSLQIDMGTGINVPPGALPQYMLRWSDDGGYNWSNEMWTNNNLQGATNPRIIYQRLGATKRGGTYDRVFELSGIDPVPIQIIGAYVDAS</sequence>
<protein>
    <recommendedName>
        <fullName evidence="3">Phage stabilization protein</fullName>
    </recommendedName>
</protein>